<dbReference type="InterPro" id="IPR013325">
    <property type="entry name" value="RNA_pol_sigma_r2"/>
</dbReference>
<dbReference type="PANTHER" id="PTHR43133">
    <property type="entry name" value="RNA POLYMERASE ECF-TYPE SIGMA FACTO"/>
    <property type="match status" value="1"/>
</dbReference>
<dbReference type="InterPro" id="IPR036388">
    <property type="entry name" value="WH-like_DNA-bd_sf"/>
</dbReference>
<dbReference type="Pfam" id="PF04542">
    <property type="entry name" value="Sigma70_r2"/>
    <property type="match status" value="1"/>
</dbReference>
<dbReference type="Gene3D" id="1.10.1740.10">
    <property type="match status" value="1"/>
</dbReference>
<dbReference type="InterPro" id="IPR014284">
    <property type="entry name" value="RNA_pol_sigma-70_dom"/>
</dbReference>
<dbReference type="GO" id="GO:0003677">
    <property type="term" value="F:DNA binding"/>
    <property type="evidence" value="ECO:0007669"/>
    <property type="project" value="InterPro"/>
</dbReference>
<dbReference type="Gene3D" id="1.10.10.10">
    <property type="entry name" value="Winged helix-like DNA-binding domain superfamily/Winged helix DNA-binding domain"/>
    <property type="match status" value="1"/>
</dbReference>
<evidence type="ECO:0000259" key="5">
    <source>
        <dbReference type="Pfam" id="PF04542"/>
    </source>
</evidence>
<dbReference type="GO" id="GO:0016987">
    <property type="term" value="F:sigma factor activity"/>
    <property type="evidence" value="ECO:0007669"/>
    <property type="project" value="UniProtKB-KW"/>
</dbReference>
<sequence length="185" mass="21998">MEGINTQHYSFEDSEARAQIMEEIMKDFGDDILRLAFSYVRDHGTAEDIAQEVFLRCYTKIDQFRQESNLKTWLYKITVNRCKDHLRSAYFKKTFLTDVINKIRYKKTESTESISIEKQDSERVVQEILSLPTKFCEVLYLYYYEELTLQEISDLINVNLNTLKSRLTRGRQLLKHKLEGGDFHE</sequence>
<proteinExistence type="inferred from homology"/>
<dbReference type="InterPro" id="IPR007627">
    <property type="entry name" value="RNA_pol_sigma70_r2"/>
</dbReference>
<dbReference type="NCBIfam" id="NF006930">
    <property type="entry name" value="PRK09415.1"/>
    <property type="match status" value="1"/>
</dbReference>
<evidence type="ECO:0000256" key="1">
    <source>
        <dbReference type="ARBA" id="ARBA00010641"/>
    </source>
</evidence>
<dbReference type="RefSeq" id="WP_138127165.1">
    <property type="nucleotide sequence ID" value="NZ_SWLG01000008.1"/>
</dbReference>
<dbReference type="SUPFAM" id="SSF88946">
    <property type="entry name" value="Sigma2 domain of RNA polymerase sigma factors"/>
    <property type="match status" value="1"/>
</dbReference>
<dbReference type="AlphaFoldDB" id="A0A5R9F0B9"/>
<organism evidence="7 8">
    <name type="scientific">Exobacillus caeni</name>
    <dbReference type="NCBI Taxonomy" id="2574798"/>
    <lineage>
        <taxon>Bacteria</taxon>
        <taxon>Bacillati</taxon>
        <taxon>Bacillota</taxon>
        <taxon>Bacilli</taxon>
        <taxon>Bacillales</taxon>
        <taxon>Guptibacillaceae</taxon>
        <taxon>Exobacillus</taxon>
    </lineage>
</organism>
<comment type="caution">
    <text evidence="7">The sequence shown here is derived from an EMBL/GenBank/DDBJ whole genome shotgun (WGS) entry which is preliminary data.</text>
</comment>
<protein>
    <submittedName>
        <fullName evidence="7">Sigma-70 family RNA polymerase sigma factor</fullName>
    </submittedName>
</protein>
<keyword evidence="3" id="KW-0731">Sigma factor</keyword>
<evidence type="ECO:0000259" key="6">
    <source>
        <dbReference type="Pfam" id="PF08281"/>
    </source>
</evidence>
<dbReference type="InterPro" id="IPR013249">
    <property type="entry name" value="RNA_pol_sigma70_r4_t2"/>
</dbReference>
<dbReference type="CDD" id="cd06171">
    <property type="entry name" value="Sigma70_r4"/>
    <property type="match status" value="1"/>
</dbReference>
<keyword evidence="8" id="KW-1185">Reference proteome</keyword>
<name>A0A5R9F0B9_9BACL</name>
<dbReference type="Proteomes" id="UP000308230">
    <property type="component" value="Unassembled WGS sequence"/>
</dbReference>
<evidence type="ECO:0000256" key="4">
    <source>
        <dbReference type="ARBA" id="ARBA00023163"/>
    </source>
</evidence>
<comment type="similarity">
    <text evidence="1">Belongs to the sigma-70 factor family. ECF subfamily.</text>
</comment>
<feature type="domain" description="RNA polymerase sigma factor 70 region 4 type 2" evidence="6">
    <location>
        <begin position="123"/>
        <end position="174"/>
    </location>
</feature>
<dbReference type="InterPro" id="IPR013324">
    <property type="entry name" value="RNA_pol_sigma_r3/r4-like"/>
</dbReference>
<accession>A0A5R9F0B9</accession>
<evidence type="ECO:0000313" key="7">
    <source>
        <dbReference type="EMBL" id="TLS36967.1"/>
    </source>
</evidence>
<dbReference type="PANTHER" id="PTHR43133:SF60">
    <property type="entry name" value="RNA POLYMERASE SIGMA FACTOR SIGV"/>
    <property type="match status" value="1"/>
</dbReference>
<reference evidence="7 8" key="1">
    <citation type="submission" date="2019-04" db="EMBL/GenBank/DDBJ databases">
        <title>Bacillus caeni sp. nov., a bacterium isolated from mangrove sediment.</title>
        <authorList>
            <person name="Huang H."/>
            <person name="Mo K."/>
            <person name="Hu Y."/>
        </authorList>
    </citation>
    <scope>NUCLEOTIDE SEQUENCE [LARGE SCALE GENOMIC DNA]</scope>
    <source>
        <strain evidence="7 8">HB172195</strain>
    </source>
</reference>
<gene>
    <name evidence="7" type="ORF">FCL54_13520</name>
</gene>
<dbReference type="NCBIfam" id="TIGR02937">
    <property type="entry name" value="sigma70-ECF"/>
    <property type="match status" value="1"/>
</dbReference>
<dbReference type="EMBL" id="SWLG01000008">
    <property type="protein sequence ID" value="TLS36967.1"/>
    <property type="molecule type" value="Genomic_DNA"/>
</dbReference>
<dbReference type="GO" id="GO:0006352">
    <property type="term" value="P:DNA-templated transcription initiation"/>
    <property type="evidence" value="ECO:0007669"/>
    <property type="project" value="InterPro"/>
</dbReference>
<dbReference type="InterPro" id="IPR039425">
    <property type="entry name" value="RNA_pol_sigma-70-like"/>
</dbReference>
<dbReference type="SUPFAM" id="SSF88659">
    <property type="entry name" value="Sigma3 and sigma4 domains of RNA polymerase sigma factors"/>
    <property type="match status" value="1"/>
</dbReference>
<keyword evidence="4" id="KW-0804">Transcription</keyword>
<keyword evidence="2" id="KW-0805">Transcription regulation</keyword>
<feature type="domain" description="RNA polymerase sigma-70 region 2" evidence="5">
    <location>
        <begin position="27"/>
        <end position="89"/>
    </location>
</feature>
<evidence type="ECO:0000256" key="3">
    <source>
        <dbReference type="ARBA" id="ARBA00023082"/>
    </source>
</evidence>
<evidence type="ECO:0000256" key="2">
    <source>
        <dbReference type="ARBA" id="ARBA00023015"/>
    </source>
</evidence>
<dbReference type="OrthoDB" id="9794508at2"/>
<dbReference type="Pfam" id="PF08281">
    <property type="entry name" value="Sigma70_r4_2"/>
    <property type="match status" value="1"/>
</dbReference>
<evidence type="ECO:0000313" key="8">
    <source>
        <dbReference type="Proteomes" id="UP000308230"/>
    </source>
</evidence>